<evidence type="ECO:0000256" key="2">
    <source>
        <dbReference type="ARBA" id="ARBA00022803"/>
    </source>
</evidence>
<dbReference type="Proteomes" id="UP000835052">
    <property type="component" value="Unassembled WGS sequence"/>
</dbReference>
<comment type="caution">
    <text evidence="4">The sequence shown here is derived from an EMBL/GenBank/DDBJ whole genome shotgun (WGS) entry which is preliminary data.</text>
</comment>
<keyword evidence="2" id="KW-0802">TPR repeat</keyword>
<dbReference type="SUPFAM" id="SSF48452">
    <property type="entry name" value="TPR-like"/>
    <property type="match status" value="1"/>
</dbReference>
<dbReference type="InterPro" id="IPR051730">
    <property type="entry name" value="NASP-like"/>
</dbReference>
<accession>A0A8S1HAR8</accession>
<dbReference type="GO" id="GO:0005654">
    <property type="term" value="C:nucleoplasm"/>
    <property type="evidence" value="ECO:0007669"/>
    <property type="project" value="TreeGrafter"/>
</dbReference>
<evidence type="ECO:0008006" key="6">
    <source>
        <dbReference type="Google" id="ProtNLM"/>
    </source>
</evidence>
<feature type="region of interest" description="Disordered" evidence="3">
    <location>
        <begin position="82"/>
        <end position="207"/>
    </location>
</feature>
<dbReference type="GO" id="GO:0006335">
    <property type="term" value="P:DNA replication-dependent chromatin assembly"/>
    <property type="evidence" value="ECO:0007669"/>
    <property type="project" value="TreeGrafter"/>
</dbReference>
<feature type="compositionally biased region" description="Basic and acidic residues" evidence="3">
    <location>
        <begin position="410"/>
        <end position="455"/>
    </location>
</feature>
<feature type="compositionally biased region" description="Basic and acidic residues" evidence="3">
    <location>
        <begin position="138"/>
        <end position="148"/>
    </location>
</feature>
<dbReference type="OrthoDB" id="5587616at2759"/>
<dbReference type="InterPro" id="IPR011990">
    <property type="entry name" value="TPR-like_helical_dom_sf"/>
</dbReference>
<dbReference type="GO" id="GO:0042393">
    <property type="term" value="F:histone binding"/>
    <property type="evidence" value="ECO:0007669"/>
    <property type="project" value="TreeGrafter"/>
</dbReference>
<feature type="compositionally biased region" description="Basic and acidic residues" evidence="3">
    <location>
        <begin position="94"/>
        <end position="125"/>
    </location>
</feature>
<dbReference type="Gene3D" id="1.25.40.10">
    <property type="entry name" value="Tetratricopeptide repeat domain"/>
    <property type="match status" value="1"/>
</dbReference>
<keyword evidence="5" id="KW-1185">Reference proteome</keyword>
<dbReference type="PANTHER" id="PTHR15081">
    <property type="entry name" value="NUCLEAR AUTOANTIGENIC SPERM PROTEIN NASP -RELATED"/>
    <property type="match status" value="1"/>
</dbReference>
<keyword evidence="1" id="KW-0677">Repeat</keyword>
<feature type="region of interest" description="Disordered" evidence="3">
    <location>
        <begin position="405"/>
        <end position="468"/>
    </location>
</feature>
<name>A0A8S1HAR8_9PELO</name>
<dbReference type="GO" id="GO:0034080">
    <property type="term" value="P:CENP-A containing chromatin assembly"/>
    <property type="evidence" value="ECO:0007669"/>
    <property type="project" value="TreeGrafter"/>
</dbReference>
<evidence type="ECO:0000313" key="4">
    <source>
        <dbReference type="EMBL" id="CAD6192544.1"/>
    </source>
</evidence>
<protein>
    <recommendedName>
        <fullName evidence="6">Tetratricopeptide SHNi-TPR domain-containing protein</fullName>
    </recommendedName>
</protein>
<gene>
    <name evidence="4" type="ORF">CAUJ_LOCUS8463</name>
</gene>
<feature type="compositionally biased region" description="Acidic residues" evidence="3">
    <location>
        <begin position="171"/>
        <end position="207"/>
    </location>
</feature>
<evidence type="ECO:0000256" key="1">
    <source>
        <dbReference type="ARBA" id="ARBA00022737"/>
    </source>
</evidence>
<feature type="compositionally biased region" description="Basic and acidic residues" evidence="3">
    <location>
        <begin position="158"/>
        <end position="170"/>
    </location>
</feature>
<reference evidence="4" key="1">
    <citation type="submission" date="2020-10" db="EMBL/GenBank/DDBJ databases">
        <authorList>
            <person name="Kikuchi T."/>
        </authorList>
    </citation>
    <scope>NUCLEOTIDE SEQUENCE</scope>
    <source>
        <strain evidence="4">NKZ352</strain>
    </source>
</reference>
<dbReference type="PANTHER" id="PTHR15081:SF1">
    <property type="entry name" value="NUCLEAR AUTOANTIGENIC SPERM PROTEIN"/>
    <property type="match status" value="1"/>
</dbReference>
<proteinExistence type="predicted"/>
<evidence type="ECO:0000313" key="5">
    <source>
        <dbReference type="Proteomes" id="UP000835052"/>
    </source>
</evidence>
<dbReference type="AlphaFoldDB" id="A0A8S1HAR8"/>
<dbReference type="EMBL" id="CAJGYM010000028">
    <property type="protein sequence ID" value="CAD6192544.1"/>
    <property type="molecule type" value="Genomic_DNA"/>
</dbReference>
<sequence length="468" mass="52677">MSAEDNTKSTEEFETNFQAGRRFLKTDEFSSASETLSRAVELAVELFGNFDEKSFEPHFLYGQALYGMGKSKALMFENPTTAKTRVDAEEDSEAEKKKSSEKKDSTSANDKKTSESGGINKKETVDDSMESSEVVMDSTEKETSAEVEKTDEEEEKTDEVKLEEEKKNDDVNVEEEKESAEETAETGEEAEEAGDEEELEDEEDDPSDMELAWNAFEVARSICDKHLERISDSEKEEKEKWQTRKADCHLYLGQHAADENKFDLCFNELDKALELNERILDPTSRVLAESFLIVGKAHRSNDNFDKASEFFTKSSNTLKSRIACLTASLYKEGTNKEEVEEEIKDLKEIIPEIETLITDAEESAKQVAKAKSVLKEAFGSLVNVVTKVNAPTDETANDITSMLRKPVKRAAPEEKTEEPAKKAREDVEVEENKKENIPIVPPREEQMETTEKSDVVELTPETPAAEAQ</sequence>
<evidence type="ECO:0000256" key="3">
    <source>
        <dbReference type="SAM" id="MobiDB-lite"/>
    </source>
</evidence>
<organism evidence="4 5">
    <name type="scientific">Caenorhabditis auriculariae</name>
    <dbReference type="NCBI Taxonomy" id="2777116"/>
    <lineage>
        <taxon>Eukaryota</taxon>
        <taxon>Metazoa</taxon>
        <taxon>Ecdysozoa</taxon>
        <taxon>Nematoda</taxon>
        <taxon>Chromadorea</taxon>
        <taxon>Rhabditida</taxon>
        <taxon>Rhabditina</taxon>
        <taxon>Rhabditomorpha</taxon>
        <taxon>Rhabditoidea</taxon>
        <taxon>Rhabditidae</taxon>
        <taxon>Peloderinae</taxon>
        <taxon>Caenorhabditis</taxon>
    </lineage>
</organism>